<evidence type="ECO:0000313" key="10">
    <source>
        <dbReference type="Proteomes" id="UP001432322"/>
    </source>
</evidence>
<protein>
    <submittedName>
        <fullName evidence="5">Uncharacterized protein</fullName>
    </submittedName>
</protein>
<evidence type="ECO:0000313" key="5">
    <source>
        <dbReference type="EMBL" id="GMT25354.1"/>
    </source>
</evidence>
<dbReference type="EMBL" id="BTSY01000004">
    <property type="protein sequence ID" value="GMT25352.1"/>
    <property type="molecule type" value="Genomic_DNA"/>
</dbReference>
<dbReference type="EMBL" id="BTSY01000291">
    <property type="protein sequence ID" value="GMT37840.1"/>
    <property type="molecule type" value="Genomic_DNA"/>
</dbReference>
<reference evidence="5" key="1">
    <citation type="submission" date="2023-10" db="EMBL/GenBank/DDBJ databases">
        <title>Genome assembly of Pristionchus species.</title>
        <authorList>
            <person name="Yoshida K."/>
            <person name="Sommer R.J."/>
        </authorList>
    </citation>
    <scope>NUCLEOTIDE SEQUENCE</scope>
    <source>
        <strain evidence="5">RS5133</strain>
    </source>
</reference>
<gene>
    <name evidence="2" type="ORF">PFISCL1PPCAC_16536</name>
    <name evidence="3" type="ORF">PFISCL1PPCAC_16538</name>
    <name evidence="4" type="ORF">PFISCL1PPCAC_16649</name>
    <name evidence="5" type="ORF">PFISCL1PPCAC_16651</name>
    <name evidence="6" type="ORF">PFISCL1PPCAC_16654</name>
    <name evidence="7" type="ORF">PFISCL1PPCAC_16658</name>
    <name evidence="8" type="ORF">PFISCL1PPCAC_16663</name>
    <name evidence="9" type="ORF">PFISCL1PPCAC_29137</name>
</gene>
<accession>A0AAV5W0F2</accession>
<dbReference type="EMBL" id="BTSY01000004">
    <property type="protein sequence ID" value="GMT25366.1"/>
    <property type="molecule type" value="Genomic_DNA"/>
</dbReference>
<dbReference type="EMBL" id="BTSY01000004">
    <property type="protein sequence ID" value="GMT25354.1"/>
    <property type="molecule type" value="Genomic_DNA"/>
</dbReference>
<evidence type="ECO:0000313" key="2">
    <source>
        <dbReference type="EMBL" id="GMT25239.1"/>
    </source>
</evidence>
<proteinExistence type="predicted"/>
<evidence type="ECO:0000313" key="8">
    <source>
        <dbReference type="EMBL" id="GMT25366.1"/>
    </source>
</evidence>
<dbReference type="EMBL" id="BTSY01000004">
    <property type="protein sequence ID" value="GMT25239.1"/>
    <property type="molecule type" value="Genomic_DNA"/>
</dbReference>
<name>A0AAV5W0F2_9BILA</name>
<dbReference type="EMBL" id="BTSY01000004">
    <property type="protein sequence ID" value="GMT25357.1"/>
    <property type="molecule type" value="Genomic_DNA"/>
</dbReference>
<dbReference type="AlphaFoldDB" id="A0AAV5W0F2"/>
<evidence type="ECO:0000313" key="6">
    <source>
        <dbReference type="EMBL" id="GMT25357.1"/>
    </source>
</evidence>
<evidence type="ECO:0000313" key="7">
    <source>
        <dbReference type="EMBL" id="GMT25361.1"/>
    </source>
</evidence>
<feature type="compositionally biased region" description="Low complexity" evidence="1">
    <location>
        <begin position="153"/>
        <end position="173"/>
    </location>
</feature>
<feature type="region of interest" description="Disordered" evidence="1">
    <location>
        <begin position="114"/>
        <end position="173"/>
    </location>
</feature>
<dbReference type="EMBL" id="BTSY01000004">
    <property type="protein sequence ID" value="GMT25361.1"/>
    <property type="molecule type" value="Genomic_DNA"/>
</dbReference>
<feature type="non-terminal residue" evidence="5">
    <location>
        <position position="1"/>
    </location>
</feature>
<feature type="compositionally biased region" description="Polar residues" evidence="1">
    <location>
        <begin position="139"/>
        <end position="151"/>
    </location>
</feature>
<comment type="caution">
    <text evidence="5">The sequence shown here is derived from an EMBL/GenBank/DDBJ whole genome shotgun (WGS) entry which is preliminary data.</text>
</comment>
<feature type="compositionally biased region" description="Low complexity" evidence="1">
    <location>
        <begin position="114"/>
        <end position="138"/>
    </location>
</feature>
<evidence type="ECO:0000313" key="9">
    <source>
        <dbReference type="EMBL" id="GMT37840.1"/>
    </source>
</evidence>
<evidence type="ECO:0000313" key="3">
    <source>
        <dbReference type="EMBL" id="GMT25241.1"/>
    </source>
</evidence>
<dbReference type="EMBL" id="BTSY01000004">
    <property type="protein sequence ID" value="GMT25241.1"/>
    <property type="molecule type" value="Genomic_DNA"/>
</dbReference>
<sequence length="202" mass="21386">PPTIPTTTSRNYSIGECGVTVGGKRFGLMNGEAMNGTWICTQLMGDSLKQSINQSDVITFSLTSPFSLLHCGLNVTVSNGSTTTWMGKDSVANEKGQGWEDVIEFACLCNSTTLSTSTSDSLTTEPTVAASTTTAEPTIDSSVKPSTTQTVIEPRISTSPSEPTSTELAPETTTNKMDYSAGYVEVDGYVFEVPTVGKLILK</sequence>
<dbReference type="Proteomes" id="UP001432322">
    <property type="component" value="Unassembled WGS sequence"/>
</dbReference>
<evidence type="ECO:0000313" key="4">
    <source>
        <dbReference type="EMBL" id="GMT25352.1"/>
    </source>
</evidence>
<feature type="non-terminal residue" evidence="5">
    <location>
        <position position="202"/>
    </location>
</feature>
<organism evidence="5 10">
    <name type="scientific">Pristionchus fissidentatus</name>
    <dbReference type="NCBI Taxonomy" id="1538716"/>
    <lineage>
        <taxon>Eukaryota</taxon>
        <taxon>Metazoa</taxon>
        <taxon>Ecdysozoa</taxon>
        <taxon>Nematoda</taxon>
        <taxon>Chromadorea</taxon>
        <taxon>Rhabditida</taxon>
        <taxon>Rhabditina</taxon>
        <taxon>Diplogasteromorpha</taxon>
        <taxon>Diplogasteroidea</taxon>
        <taxon>Neodiplogasteridae</taxon>
        <taxon>Pristionchus</taxon>
    </lineage>
</organism>
<keyword evidence="10" id="KW-1185">Reference proteome</keyword>
<evidence type="ECO:0000256" key="1">
    <source>
        <dbReference type="SAM" id="MobiDB-lite"/>
    </source>
</evidence>